<comment type="caution">
    <text evidence="4">The sequence shown here is derived from an EMBL/GenBank/DDBJ whole genome shotgun (WGS) entry which is preliminary data.</text>
</comment>
<dbReference type="CDD" id="cd06558">
    <property type="entry name" value="crotonase-like"/>
    <property type="match status" value="1"/>
</dbReference>
<dbReference type="InterPro" id="IPR014748">
    <property type="entry name" value="Enoyl-CoA_hydra_C"/>
</dbReference>
<reference evidence="4" key="2">
    <citation type="submission" date="2021-01" db="EMBL/GenBank/DDBJ databases">
        <authorList>
            <person name="Kang M."/>
        </authorList>
    </citation>
    <scope>NUCLEOTIDE SEQUENCE</scope>
    <source>
        <strain evidence="4">KACC 17527</strain>
    </source>
</reference>
<organism evidence="4 5">
    <name type="scientific">Ramlibacter ginsenosidimutans</name>
    <dbReference type="NCBI Taxonomy" id="502333"/>
    <lineage>
        <taxon>Bacteria</taxon>
        <taxon>Pseudomonadati</taxon>
        <taxon>Pseudomonadota</taxon>
        <taxon>Betaproteobacteria</taxon>
        <taxon>Burkholderiales</taxon>
        <taxon>Comamonadaceae</taxon>
        <taxon>Ramlibacter</taxon>
    </lineage>
</organism>
<evidence type="ECO:0000256" key="1">
    <source>
        <dbReference type="ARBA" id="ARBA00005254"/>
    </source>
</evidence>
<keyword evidence="5" id="KW-1185">Reference proteome</keyword>
<dbReference type="PANTHER" id="PTHR11941:SF54">
    <property type="entry name" value="ENOYL-COA HYDRATASE, MITOCHONDRIAL"/>
    <property type="match status" value="1"/>
</dbReference>
<dbReference type="GO" id="GO:0006635">
    <property type="term" value="P:fatty acid beta-oxidation"/>
    <property type="evidence" value="ECO:0007669"/>
    <property type="project" value="TreeGrafter"/>
</dbReference>
<dbReference type="EMBL" id="JAEPWM010000002">
    <property type="protein sequence ID" value="MBK6006132.1"/>
    <property type="molecule type" value="Genomic_DNA"/>
</dbReference>
<evidence type="ECO:0000313" key="4">
    <source>
        <dbReference type="EMBL" id="MBK6006132.1"/>
    </source>
</evidence>
<comment type="similarity">
    <text evidence="1 3">Belongs to the enoyl-CoA hydratase/isomerase family.</text>
</comment>
<dbReference type="NCBIfam" id="NF004781">
    <property type="entry name" value="PRK06127.1"/>
    <property type="match status" value="1"/>
</dbReference>
<proteinExistence type="inferred from homology"/>
<evidence type="ECO:0000313" key="5">
    <source>
        <dbReference type="Proteomes" id="UP000630528"/>
    </source>
</evidence>
<dbReference type="PROSITE" id="PS00166">
    <property type="entry name" value="ENOYL_COA_HYDRATASE"/>
    <property type="match status" value="1"/>
</dbReference>
<sequence length="273" mass="29702">MTEATTPGAYRSDTERVQAWTEGAALHIRFNQPAKHNALSVDMWQAVPPLLAQAEADDAIRLVVFSGAGEKAFVSGADISQFEDMRAAREAVKVYEAMAEEALMAIYRCAKPTLACIRGYCIGGGVNVAISCDIRLASEDAQFGIPAARLGLGYRLSALKNLVNLVGVGAAKDLFFTGRRIGAPEAKSLGLVTRVCPGEQLASLLSEYVTMFSANAPLTIRAGKRIIEEMLKDDADLDRDLCKRLILDCFESDDYAEGRRAFMEKRTPVFRGK</sequence>
<dbReference type="Gene3D" id="3.90.226.10">
    <property type="entry name" value="2-enoyl-CoA Hydratase, Chain A, domain 1"/>
    <property type="match status" value="1"/>
</dbReference>
<keyword evidence="2" id="KW-0456">Lyase</keyword>
<dbReference type="PANTHER" id="PTHR11941">
    <property type="entry name" value="ENOYL-COA HYDRATASE-RELATED"/>
    <property type="match status" value="1"/>
</dbReference>
<dbReference type="Pfam" id="PF00378">
    <property type="entry name" value="ECH_1"/>
    <property type="match status" value="1"/>
</dbReference>
<protein>
    <submittedName>
        <fullName evidence="4">Enoyl-CoA hydratase/isomerase family protein</fullName>
    </submittedName>
</protein>
<gene>
    <name evidence="4" type="ORF">JJB11_08485</name>
</gene>
<reference evidence="4" key="1">
    <citation type="journal article" date="2012" name="J. Microbiol. Biotechnol.">
        <title>Ramlibacter ginsenosidimutans sp. nov., with ginsenoside-converting activity.</title>
        <authorList>
            <person name="Wang L."/>
            <person name="An D.S."/>
            <person name="Kim S.G."/>
            <person name="Jin F.X."/>
            <person name="Kim S.C."/>
            <person name="Lee S.T."/>
            <person name="Im W.T."/>
        </authorList>
    </citation>
    <scope>NUCLEOTIDE SEQUENCE</scope>
    <source>
        <strain evidence="4">KACC 17527</strain>
    </source>
</reference>
<dbReference type="InterPro" id="IPR029045">
    <property type="entry name" value="ClpP/crotonase-like_dom_sf"/>
</dbReference>
<dbReference type="AlphaFoldDB" id="A0A934TRB1"/>
<accession>A0A934TRB1</accession>
<dbReference type="RefSeq" id="WP_201168405.1">
    <property type="nucleotide sequence ID" value="NZ_JAEPWM010000002.1"/>
</dbReference>
<dbReference type="InterPro" id="IPR018376">
    <property type="entry name" value="Enoyl-CoA_hyd/isom_CS"/>
</dbReference>
<evidence type="ECO:0000256" key="2">
    <source>
        <dbReference type="ARBA" id="ARBA00023239"/>
    </source>
</evidence>
<dbReference type="GO" id="GO:0016829">
    <property type="term" value="F:lyase activity"/>
    <property type="evidence" value="ECO:0007669"/>
    <property type="project" value="UniProtKB-KW"/>
</dbReference>
<dbReference type="Proteomes" id="UP000630528">
    <property type="component" value="Unassembled WGS sequence"/>
</dbReference>
<dbReference type="InterPro" id="IPR001753">
    <property type="entry name" value="Enoyl-CoA_hydra/iso"/>
</dbReference>
<evidence type="ECO:0000256" key="3">
    <source>
        <dbReference type="RuleBase" id="RU003707"/>
    </source>
</evidence>
<name>A0A934TRB1_9BURK</name>
<dbReference type="Gene3D" id="1.10.12.10">
    <property type="entry name" value="Lyase 2-enoyl-coa Hydratase, Chain A, domain 2"/>
    <property type="match status" value="1"/>
</dbReference>
<dbReference type="SUPFAM" id="SSF52096">
    <property type="entry name" value="ClpP/crotonase"/>
    <property type="match status" value="1"/>
</dbReference>